<protein>
    <submittedName>
        <fullName evidence="2">F-box protein CPR1-like</fullName>
    </submittedName>
</protein>
<dbReference type="SUPFAM" id="SSF50965">
    <property type="entry name" value="Galactose oxidase, central domain"/>
    <property type="match status" value="1"/>
</dbReference>
<name>A0A1S3XCF2_TOBAC</name>
<dbReference type="AlphaFoldDB" id="A0A1S3XCF2"/>
<dbReference type="PaxDb" id="4097-A0A1S3XCF2"/>
<dbReference type="InterPro" id="IPR050796">
    <property type="entry name" value="SCF_F-box_component"/>
</dbReference>
<dbReference type="Pfam" id="PF07734">
    <property type="entry name" value="FBA_1"/>
    <property type="match status" value="1"/>
</dbReference>
<dbReference type="Proteomes" id="UP000790787">
    <property type="component" value="Chromosome 18"/>
</dbReference>
<keyword evidence="1" id="KW-1185">Reference proteome</keyword>
<dbReference type="PANTHER" id="PTHR31672">
    <property type="entry name" value="BNACNNG10540D PROTEIN"/>
    <property type="match status" value="1"/>
</dbReference>
<dbReference type="KEGG" id="nta:107763532"/>
<dbReference type="InterPro" id="IPR017451">
    <property type="entry name" value="F-box-assoc_interact_dom"/>
</dbReference>
<evidence type="ECO:0000313" key="1">
    <source>
        <dbReference type="Proteomes" id="UP000790787"/>
    </source>
</evidence>
<proteinExistence type="predicted"/>
<sequence>MERPANKLEPLIFAFDLGTEKWGLVPRPPYTDTGFIVRLVVLGGSLCTYKTYFIDDWENGDLVLDHVDIWVMKEYGIRDSWAMLISLEQPDKCIGHTVLPLANSKSGKEVLLEQDNRRFLWTSIEGDSIKIVDTEIGNLRGFLHFNSYIYLGSLVNLSSNSDLKKQLNQDKGGNKKALKKRGDDFLSKGFKLKL</sequence>
<evidence type="ECO:0000313" key="2">
    <source>
        <dbReference type="RefSeq" id="XP_016437504.2"/>
    </source>
</evidence>
<accession>A0A1S3XCF2</accession>
<dbReference type="RefSeq" id="XP_016437504.1">
    <property type="nucleotide sequence ID" value="XM_016582018.1"/>
</dbReference>
<dbReference type="GeneID" id="107763532"/>
<dbReference type="OrthoDB" id="591557at2759"/>
<dbReference type="PANTHER" id="PTHR31672:SF13">
    <property type="entry name" value="F-BOX PROTEIN CPR30-LIKE"/>
    <property type="match status" value="1"/>
</dbReference>
<dbReference type="RefSeq" id="XP_016437504.2">
    <property type="nucleotide sequence ID" value="XM_016582018.2"/>
</dbReference>
<dbReference type="NCBIfam" id="TIGR01640">
    <property type="entry name" value="F_box_assoc_1"/>
    <property type="match status" value="1"/>
</dbReference>
<dbReference type="InterPro" id="IPR011043">
    <property type="entry name" value="Gal_Oxase/kelch_b-propeller"/>
</dbReference>
<dbReference type="OMA" id="CLCAMVN"/>
<reference evidence="2" key="2">
    <citation type="submission" date="2025-08" db="UniProtKB">
        <authorList>
            <consortium name="RefSeq"/>
        </authorList>
    </citation>
    <scope>IDENTIFICATION</scope>
    <source>
        <tissue evidence="2">Leaf</tissue>
    </source>
</reference>
<dbReference type="InterPro" id="IPR006527">
    <property type="entry name" value="F-box-assoc_dom_typ1"/>
</dbReference>
<organism evidence="1 2">
    <name type="scientific">Nicotiana tabacum</name>
    <name type="common">Common tobacco</name>
    <dbReference type="NCBI Taxonomy" id="4097"/>
    <lineage>
        <taxon>Eukaryota</taxon>
        <taxon>Viridiplantae</taxon>
        <taxon>Streptophyta</taxon>
        <taxon>Embryophyta</taxon>
        <taxon>Tracheophyta</taxon>
        <taxon>Spermatophyta</taxon>
        <taxon>Magnoliopsida</taxon>
        <taxon>eudicotyledons</taxon>
        <taxon>Gunneridae</taxon>
        <taxon>Pentapetalae</taxon>
        <taxon>asterids</taxon>
        <taxon>lamiids</taxon>
        <taxon>Solanales</taxon>
        <taxon>Solanaceae</taxon>
        <taxon>Nicotianoideae</taxon>
        <taxon>Nicotianeae</taxon>
        <taxon>Nicotiana</taxon>
    </lineage>
</organism>
<reference evidence="1" key="1">
    <citation type="journal article" date="2014" name="Nat. Commun.">
        <title>The tobacco genome sequence and its comparison with those of tomato and potato.</title>
        <authorList>
            <person name="Sierro N."/>
            <person name="Battey J.N."/>
            <person name="Ouadi S."/>
            <person name="Bakaher N."/>
            <person name="Bovet L."/>
            <person name="Willig A."/>
            <person name="Goepfert S."/>
            <person name="Peitsch M.C."/>
            <person name="Ivanov N.V."/>
        </authorList>
    </citation>
    <scope>NUCLEOTIDE SEQUENCE [LARGE SCALE GENOMIC DNA]</scope>
</reference>
<gene>
    <name evidence="2" type="primary">LOC107763532</name>
</gene>